<dbReference type="EMBL" id="CADEAL010003891">
    <property type="protein sequence ID" value="CAB1446128.1"/>
    <property type="molecule type" value="Genomic_DNA"/>
</dbReference>
<name>A0A9N7VB76_PLEPL</name>
<dbReference type="Proteomes" id="UP001153269">
    <property type="component" value="Unassembled WGS sequence"/>
</dbReference>
<evidence type="ECO:0000313" key="1">
    <source>
        <dbReference type="EMBL" id="CAB1446128.1"/>
    </source>
</evidence>
<comment type="caution">
    <text evidence="1">The sequence shown here is derived from an EMBL/GenBank/DDBJ whole genome shotgun (WGS) entry which is preliminary data.</text>
</comment>
<sequence length="89" mass="9817">MGTCCSRDPTKEAGHELVPIKRHAVWPRTAKVVTNVQEHEFSTWDLTCDESNFSSLGCSDHKNGGFPPAVIQASETGRTEEDVGLLFKK</sequence>
<gene>
    <name evidence="1" type="ORF">PLEPLA_LOCUS33867</name>
</gene>
<evidence type="ECO:0000313" key="2">
    <source>
        <dbReference type="Proteomes" id="UP001153269"/>
    </source>
</evidence>
<organism evidence="1 2">
    <name type="scientific">Pleuronectes platessa</name>
    <name type="common">European plaice</name>
    <dbReference type="NCBI Taxonomy" id="8262"/>
    <lineage>
        <taxon>Eukaryota</taxon>
        <taxon>Metazoa</taxon>
        <taxon>Chordata</taxon>
        <taxon>Craniata</taxon>
        <taxon>Vertebrata</taxon>
        <taxon>Euteleostomi</taxon>
        <taxon>Actinopterygii</taxon>
        <taxon>Neopterygii</taxon>
        <taxon>Teleostei</taxon>
        <taxon>Neoteleostei</taxon>
        <taxon>Acanthomorphata</taxon>
        <taxon>Carangaria</taxon>
        <taxon>Pleuronectiformes</taxon>
        <taxon>Pleuronectoidei</taxon>
        <taxon>Pleuronectidae</taxon>
        <taxon>Pleuronectes</taxon>
    </lineage>
</organism>
<protein>
    <submittedName>
        <fullName evidence="1">Uncharacterized protein</fullName>
    </submittedName>
</protein>
<proteinExistence type="predicted"/>
<dbReference type="AlphaFoldDB" id="A0A9N7VB76"/>
<keyword evidence="2" id="KW-1185">Reference proteome</keyword>
<reference evidence="1" key="1">
    <citation type="submission" date="2020-03" db="EMBL/GenBank/DDBJ databases">
        <authorList>
            <person name="Weist P."/>
        </authorList>
    </citation>
    <scope>NUCLEOTIDE SEQUENCE</scope>
</reference>
<accession>A0A9N7VB76</accession>